<evidence type="ECO:0000259" key="2">
    <source>
        <dbReference type="PROSITE" id="PS51253"/>
    </source>
</evidence>
<proteinExistence type="predicted"/>
<evidence type="ECO:0000256" key="1">
    <source>
        <dbReference type="ARBA" id="ARBA00023125"/>
    </source>
</evidence>
<evidence type="ECO:0000313" key="3">
    <source>
        <dbReference type="EMBL" id="CAG8826875.1"/>
    </source>
</evidence>
<reference evidence="3" key="1">
    <citation type="submission" date="2021-06" db="EMBL/GenBank/DDBJ databases">
        <authorList>
            <person name="Kallberg Y."/>
            <person name="Tangrot J."/>
            <person name="Rosling A."/>
        </authorList>
    </citation>
    <scope>NUCLEOTIDE SEQUENCE</scope>
    <source>
        <strain evidence="3">FL966</strain>
    </source>
</reference>
<dbReference type="PROSITE" id="PS51253">
    <property type="entry name" value="HTH_CENPB"/>
    <property type="match status" value="1"/>
</dbReference>
<accession>A0A9N9KI68</accession>
<dbReference type="Proteomes" id="UP000789759">
    <property type="component" value="Unassembled WGS sequence"/>
</dbReference>
<dbReference type="EMBL" id="CAJVQA010058090">
    <property type="protein sequence ID" value="CAG8826875.1"/>
    <property type="molecule type" value="Genomic_DNA"/>
</dbReference>
<dbReference type="AlphaFoldDB" id="A0A9N9KI68"/>
<dbReference type="OrthoDB" id="2444593at2759"/>
<dbReference type="InterPro" id="IPR006600">
    <property type="entry name" value="HTH_CenpB_DNA-bd_dom"/>
</dbReference>
<keyword evidence="1" id="KW-0238">DNA-binding</keyword>
<protein>
    <submittedName>
        <fullName evidence="3">19451_t:CDS:1</fullName>
    </submittedName>
</protein>
<keyword evidence="4" id="KW-1185">Reference proteome</keyword>
<comment type="caution">
    <text evidence="3">The sequence shown here is derived from an EMBL/GenBank/DDBJ whole genome shotgun (WGS) entry which is preliminary data.</text>
</comment>
<feature type="non-terminal residue" evidence="3">
    <location>
        <position position="203"/>
    </location>
</feature>
<sequence>AQLYEWIMELHKDGFAINYSSIKMKMVEIMRSSARLAQYEAEKLAIANFKFLQHWLGHFLKCYDLFLCHKTNIKNNYPLGMIANMDETSVWFDIVGNLTANPRGIKTVHVQSTGNDKNRFTMVLTCLADGTKLSLVIIFKGKIWPANMPPSLVKGPHLKTMLVLDSFSAHISEQIKFALYSSNTDLAVISGVLLAYVNLLTSV</sequence>
<organism evidence="3 4">
    <name type="scientific">Cetraspora pellucida</name>
    <dbReference type="NCBI Taxonomy" id="1433469"/>
    <lineage>
        <taxon>Eukaryota</taxon>
        <taxon>Fungi</taxon>
        <taxon>Fungi incertae sedis</taxon>
        <taxon>Mucoromycota</taxon>
        <taxon>Glomeromycotina</taxon>
        <taxon>Glomeromycetes</taxon>
        <taxon>Diversisporales</taxon>
        <taxon>Gigasporaceae</taxon>
        <taxon>Cetraspora</taxon>
    </lineage>
</organism>
<evidence type="ECO:0000313" key="4">
    <source>
        <dbReference type="Proteomes" id="UP000789759"/>
    </source>
</evidence>
<gene>
    <name evidence="3" type="ORF">CPELLU_LOCUS20252</name>
</gene>
<feature type="non-terminal residue" evidence="3">
    <location>
        <position position="1"/>
    </location>
</feature>
<dbReference type="GO" id="GO:0003677">
    <property type="term" value="F:DNA binding"/>
    <property type="evidence" value="ECO:0007669"/>
    <property type="project" value="UniProtKB-KW"/>
</dbReference>
<name>A0A9N9KI68_9GLOM</name>
<feature type="domain" description="HTH CENPB-type" evidence="2">
    <location>
        <begin position="1"/>
        <end position="69"/>
    </location>
</feature>